<dbReference type="EMBL" id="BAAAZR010000008">
    <property type="protein sequence ID" value="GAA3811734.1"/>
    <property type="molecule type" value="Genomic_DNA"/>
</dbReference>
<proteinExistence type="predicted"/>
<comment type="caution">
    <text evidence="2">The sequence shown here is derived from an EMBL/GenBank/DDBJ whole genome shotgun (WGS) entry which is preliminary data.</text>
</comment>
<organism evidence="2 3">
    <name type="scientific">Sphaerisporangium flaviroseum</name>
    <dbReference type="NCBI Taxonomy" id="509199"/>
    <lineage>
        <taxon>Bacteria</taxon>
        <taxon>Bacillati</taxon>
        <taxon>Actinomycetota</taxon>
        <taxon>Actinomycetes</taxon>
        <taxon>Streptosporangiales</taxon>
        <taxon>Streptosporangiaceae</taxon>
        <taxon>Sphaerisporangium</taxon>
    </lineage>
</organism>
<keyword evidence="3" id="KW-1185">Reference proteome</keyword>
<evidence type="ECO:0000256" key="1">
    <source>
        <dbReference type="SAM" id="MobiDB-lite"/>
    </source>
</evidence>
<dbReference type="RefSeq" id="WP_344940615.1">
    <property type="nucleotide sequence ID" value="NZ_BAAAZR010000008.1"/>
</dbReference>
<protein>
    <recommendedName>
        <fullName evidence="4">Septum formation initiator</fullName>
    </recommendedName>
</protein>
<evidence type="ECO:0008006" key="4">
    <source>
        <dbReference type="Google" id="ProtNLM"/>
    </source>
</evidence>
<reference evidence="3" key="1">
    <citation type="journal article" date="2019" name="Int. J. Syst. Evol. Microbiol.">
        <title>The Global Catalogue of Microorganisms (GCM) 10K type strain sequencing project: providing services to taxonomists for standard genome sequencing and annotation.</title>
        <authorList>
            <consortium name="The Broad Institute Genomics Platform"/>
            <consortium name="The Broad Institute Genome Sequencing Center for Infectious Disease"/>
            <person name="Wu L."/>
            <person name="Ma J."/>
        </authorList>
    </citation>
    <scope>NUCLEOTIDE SEQUENCE [LARGE SCALE GENOMIC DNA]</scope>
    <source>
        <strain evidence="3">JCM 16908</strain>
    </source>
</reference>
<feature type="compositionally biased region" description="Low complexity" evidence="1">
    <location>
        <begin position="65"/>
        <end position="82"/>
    </location>
</feature>
<dbReference type="Proteomes" id="UP001500888">
    <property type="component" value="Unassembled WGS sequence"/>
</dbReference>
<evidence type="ECO:0000313" key="3">
    <source>
        <dbReference type="Proteomes" id="UP001500888"/>
    </source>
</evidence>
<feature type="region of interest" description="Disordered" evidence="1">
    <location>
        <begin position="53"/>
        <end position="99"/>
    </location>
</feature>
<sequence>MNRRLFPIVAGWLVVGLIATGAGVVVTAFLGESITRSTAGALSPADVRRALEASPAPSSVTESIPSESGSATASPSPSPAATRSERPAGTGRRKAISTRGGVVVAGCTDGLATLYSWTPAQGYEVKDAERGPRDKVRVRFERGDVRSEIEIRCSEGHPVPSIKID</sequence>
<accession>A0ABP7I7X0</accession>
<evidence type="ECO:0000313" key="2">
    <source>
        <dbReference type="EMBL" id="GAA3811734.1"/>
    </source>
</evidence>
<name>A0ABP7I7X0_9ACTN</name>
<gene>
    <name evidence="2" type="ORF">GCM10022226_35430</name>
</gene>